<reference evidence="18" key="1">
    <citation type="journal article" date="2014" name="Int. J. Syst. Evol. Microbiol.">
        <title>Complete genome sequence of Corynebacterium casei LMG S-19264T (=DSM 44701T), isolated from a smear-ripened cheese.</title>
        <authorList>
            <consortium name="US DOE Joint Genome Institute (JGI-PGF)"/>
            <person name="Walter F."/>
            <person name="Albersmeier A."/>
            <person name="Kalinowski J."/>
            <person name="Ruckert C."/>
        </authorList>
    </citation>
    <scope>NUCLEOTIDE SEQUENCE</scope>
    <source>
        <strain evidence="18">KCTC 22169</strain>
    </source>
</reference>
<comment type="subcellular location">
    <subcellularLocation>
        <location evidence="2">Cell inner membrane</location>
        <topology evidence="2">Multi-pass membrane protein</topology>
    </subcellularLocation>
</comment>
<protein>
    <recommendedName>
        <fullName evidence="14">Sensor protein</fullName>
        <ecNumber evidence="14">2.7.13.3</ecNumber>
    </recommendedName>
</protein>
<evidence type="ECO:0000256" key="1">
    <source>
        <dbReference type="ARBA" id="ARBA00000085"/>
    </source>
</evidence>
<evidence type="ECO:0000256" key="14">
    <source>
        <dbReference type="PIRNR" id="PIRNR003167"/>
    </source>
</evidence>
<keyword evidence="12 14" id="KW-0902">Two-component regulatory system</keyword>
<feature type="domain" description="HAMP" evidence="17">
    <location>
        <begin position="177"/>
        <end position="229"/>
    </location>
</feature>
<dbReference type="CDD" id="cd16917">
    <property type="entry name" value="HATPase_UhpB-NarQ-NarX-like"/>
    <property type="match status" value="1"/>
</dbReference>
<dbReference type="PIRSF" id="PIRSF003167">
    <property type="entry name" value="STHK_NarX/NarQ"/>
    <property type="match status" value="1"/>
</dbReference>
<feature type="domain" description="Histidine kinase" evidence="16">
    <location>
        <begin position="359"/>
        <end position="555"/>
    </location>
</feature>
<evidence type="ECO:0000256" key="12">
    <source>
        <dbReference type="ARBA" id="ARBA00023012"/>
    </source>
</evidence>
<keyword evidence="19" id="KW-1185">Reference proteome</keyword>
<evidence type="ECO:0000256" key="13">
    <source>
        <dbReference type="ARBA" id="ARBA00023136"/>
    </source>
</evidence>
<dbReference type="InterPro" id="IPR042295">
    <property type="entry name" value="NarX-like_N_sf"/>
</dbReference>
<evidence type="ECO:0000313" key="19">
    <source>
        <dbReference type="Proteomes" id="UP000626148"/>
    </source>
</evidence>
<dbReference type="GO" id="GO:0005886">
    <property type="term" value="C:plasma membrane"/>
    <property type="evidence" value="ECO:0007669"/>
    <property type="project" value="UniProtKB-SubCell"/>
</dbReference>
<dbReference type="Pfam" id="PF00672">
    <property type="entry name" value="HAMP"/>
    <property type="match status" value="1"/>
</dbReference>
<keyword evidence="9 14" id="KW-0418">Kinase</keyword>
<dbReference type="SMART" id="SM00304">
    <property type="entry name" value="HAMP"/>
    <property type="match status" value="1"/>
</dbReference>
<evidence type="ECO:0000256" key="8">
    <source>
        <dbReference type="ARBA" id="ARBA00022741"/>
    </source>
</evidence>
<dbReference type="Pfam" id="PF02518">
    <property type="entry name" value="HATPase_c"/>
    <property type="match status" value="1"/>
</dbReference>
<evidence type="ECO:0000256" key="6">
    <source>
        <dbReference type="ARBA" id="ARBA00022679"/>
    </source>
</evidence>
<reference evidence="18" key="2">
    <citation type="submission" date="2020-09" db="EMBL/GenBank/DDBJ databases">
        <authorList>
            <person name="Sun Q."/>
            <person name="Kim S."/>
        </authorList>
    </citation>
    <scope>NUCLEOTIDE SEQUENCE</scope>
    <source>
        <strain evidence="18">KCTC 22169</strain>
    </source>
</reference>
<dbReference type="CDD" id="cd19408">
    <property type="entry name" value="NarX_NarQ_sensor"/>
    <property type="match status" value="1"/>
</dbReference>
<dbReference type="RefSeq" id="WP_189611569.1">
    <property type="nucleotide sequence ID" value="NZ_BMXR01000010.1"/>
</dbReference>
<dbReference type="InterPro" id="IPR011712">
    <property type="entry name" value="Sig_transdc_His_kin_sub3_dim/P"/>
</dbReference>
<dbReference type="Gene3D" id="1.20.5.1930">
    <property type="match status" value="1"/>
</dbReference>
<dbReference type="PANTHER" id="PTHR24421">
    <property type="entry name" value="NITRATE/NITRITE SENSOR PROTEIN NARX-RELATED"/>
    <property type="match status" value="1"/>
</dbReference>
<proteinExistence type="predicted"/>
<keyword evidence="11 15" id="KW-1133">Transmembrane helix</keyword>
<dbReference type="EMBL" id="BMXR01000010">
    <property type="protein sequence ID" value="GGX66320.1"/>
    <property type="molecule type" value="Genomic_DNA"/>
</dbReference>
<dbReference type="PANTHER" id="PTHR24421:SF10">
    <property type="entry name" value="NITRATE_NITRITE SENSOR PROTEIN NARQ"/>
    <property type="match status" value="1"/>
</dbReference>
<keyword evidence="13 14" id="KW-0472">Membrane</keyword>
<dbReference type="Gene3D" id="3.30.565.10">
    <property type="entry name" value="Histidine kinase-like ATPase, C-terminal domain"/>
    <property type="match status" value="1"/>
</dbReference>
<dbReference type="AlphaFoldDB" id="A0A918NGX6"/>
<keyword evidence="5" id="KW-0597">Phosphoprotein</keyword>
<dbReference type="PROSITE" id="PS50885">
    <property type="entry name" value="HAMP"/>
    <property type="match status" value="1"/>
</dbReference>
<feature type="transmembrane region" description="Helical" evidence="15">
    <location>
        <begin position="155"/>
        <end position="176"/>
    </location>
</feature>
<gene>
    <name evidence="18" type="primary">narQ</name>
    <name evidence="18" type="ORF">GCM10007392_37480</name>
</gene>
<sequence>MKTLKDRPIAVRLIGHFTMLVLLVLASMVHSLIISRSLDGTSAAINESGALRMQAYRIASQVQQAAAGEPLNELVEEMEYRLNSSALIRVLPDAEGHPLNQHYGRINEHWEQLRRLLVESPLAYLIVVDEFVEEIHAFVDELEARSEGHIQQLQWFQSLAVVIAALLIISFTYLILRRIVRPLTRLTSSVEAVTQGDLQKRSDYRSGDEFGMLGKALDTMADELVDTNQGLERRVREQTRALRRRTDTLQFLFNLSRELNHTDRPLPSLMRDLVLELPHVAELSDVDWIDQPEDPNSEHHFHVAVENADTWLSITSVQPLEDWQRQLAVTICELLNAALEHQHQAENERRLALLEERSVLARELHDSLAQALSYLKLRVARWRKLQQRETPAQTLVSEVADIEEGLNAAYRNLRELLVTFRLNANLPEFEHNVDATIEEFSKMAPIELSCELAEDWPTLTASQEVHCLHIIRESLTNVVKHSEAKHAEVRLQRDGDDCQVDILDDGKGFGDIAVRPTHFGLTILNERAKRLHGTIAFESRPEGGADVRLRFPIKPVTETPATEDAL</sequence>
<keyword evidence="4 14" id="KW-0997">Cell inner membrane</keyword>
<dbReference type="InterPro" id="IPR016380">
    <property type="entry name" value="Sig_transdc_His_kin_NarX/NarQ"/>
</dbReference>
<evidence type="ECO:0000256" key="3">
    <source>
        <dbReference type="ARBA" id="ARBA00022475"/>
    </source>
</evidence>
<dbReference type="SUPFAM" id="SSF55874">
    <property type="entry name" value="ATPase domain of HSP90 chaperone/DNA topoisomerase II/histidine kinase"/>
    <property type="match status" value="1"/>
</dbReference>
<evidence type="ECO:0000256" key="5">
    <source>
        <dbReference type="ARBA" id="ARBA00022553"/>
    </source>
</evidence>
<keyword evidence="3 14" id="KW-1003">Cell membrane</keyword>
<dbReference type="Proteomes" id="UP000626148">
    <property type="component" value="Unassembled WGS sequence"/>
</dbReference>
<evidence type="ECO:0000256" key="11">
    <source>
        <dbReference type="ARBA" id="ARBA00022989"/>
    </source>
</evidence>
<dbReference type="InterPro" id="IPR003660">
    <property type="entry name" value="HAMP_dom"/>
</dbReference>
<name>A0A918NGX6_9GAMM</name>
<evidence type="ECO:0000256" key="15">
    <source>
        <dbReference type="SAM" id="Phobius"/>
    </source>
</evidence>
<keyword evidence="7 15" id="KW-0812">Transmembrane</keyword>
<evidence type="ECO:0000259" key="16">
    <source>
        <dbReference type="PROSITE" id="PS50109"/>
    </source>
</evidence>
<dbReference type="GO" id="GO:0046983">
    <property type="term" value="F:protein dimerization activity"/>
    <property type="evidence" value="ECO:0007669"/>
    <property type="project" value="UniProtKB-UniRule"/>
</dbReference>
<dbReference type="InterPro" id="IPR003594">
    <property type="entry name" value="HATPase_dom"/>
</dbReference>
<dbReference type="GO" id="GO:0000155">
    <property type="term" value="F:phosphorelay sensor kinase activity"/>
    <property type="evidence" value="ECO:0007669"/>
    <property type="project" value="UniProtKB-UniRule"/>
</dbReference>
<comment type="caution">
    <text evidence="18">The sequence shown here is derived from an EMBL/GenBank/DDBJ whole genome shotgun (WGS) entry which is preliminary data.</text>
</comment>
<dbReference type="Gene3D" id="1.20.120.960">
    <property type="entry name" value="Histidine kinase NarX, sensor domain"/>
    <property type="match status" value="1"/>
</dbReference>
<dbReference type="CDD" id="cd06225">
    <property type="entry name" value="HAMP"/>
    <property type="match status" value="1"/>
</dbReference>
<dbReference type="InterPro" id="IPR029095">
    <property type="entry name" value="NarX-like_N"/>
</dbReference>
<dbReference type="PROSITE" id="PS50109">
    <property type="entry name" value="HIS_KIN"/>
    <property type="match status" value="1"/>
</dbReference>
<evidence type="ECO:0000256" key="10">
    <source>
        <dbReference type="ARBA" id="ARBA00022840"/>
    </source>
</evidence>
<evidence type="ECO:0000256" key="2">
    <source>
        <dbReference type="ARBA" id="ARBA00004429"/>
    </source>
</evidence>
<evidence type="ECO:0000256" key="7">
    <source>
        <dbReference type="ARBA" id="ARBA00022692"/>
    </source>
</evidence>
<evidence type="ECO:0000313" key="18">
    <source>
        <dbReference type="EMBL" id="GGX66320.1"/>
    </source>
</evidence>
<dbReference type="GO" id="GO:0005524">
    <property type="term" value="F:ATP binding"/>
    <property type="evidence" value="ECO:0007669"/>
    <property type="project" value="UniProtKB-UniRule"/>
</dbReference>
<dbReference type="Gene3D" id="1.10.8.500">
    <property type="entry name" value="HAMP domain in histidine kinase"/>
    <property type="match status" value="1"/>
</dbReference>
<dbReference type="Pfam" id="PF13675">
    <property type="entry name" value="PilJ"/>
    <property type="match status" value="1"/>
</dbReference>
<keyword evidence="8 14" id="KW-0547">Nucleotide-binding</keyword>
<comment type="catalytic activity">
    <reaction evidence="1 14">
        <text>ATP + protein L-histidine = ADP + protein N-phospho-L-histidine.</text>
        <dbReference type="EC" id="2.7.13.3"/>
    </reaction>
</comment>
<keyword evidence="6 14" id="KW-0808">Transferase</keyword>
<dbReference type="EC" id="2.7.13.3" evidence="14"/>
<evidence type="ECO:0000256" key="9">
    <source>
        <dbReference type="ARBA" id="ARBA00022777"/>
    </source>
</evidence>
<organism evidence="18 19">
    <name type="scientific">Saccharospirillum salsuginis</name>
    <dbReference type="NCBI Taxonomy" id="418750"/>
    <lineage>
        <taxon>Bacteria</taxon>
        <taxon>Pseudomonadati</taxon>
        <taxon>Pseudomonadota</taxon>
        <taxon>Gammaproteobacteria</taxon>
        <taxon>Oceanospirillales</taxon>
        <taxon>Saccharospirillaceae</taxon>
        <taxon>Saccharospirillum</taxon>
    </lineage>
</organism>
<dbReference type="InterPro" id="IPR050482">
    <property type="entry name" value="Sensor_HK_TwoCompSys"/>
</dbReference>
<dbReference type="SMART" id="SM00387">
    <property type="entry name" value="HATPase_c"/>
    <property type="match status" value="1"/>
</dbReference>
<dbReference type="Pfam" id="PF07730">
    <property type="entry name" value="HisKA_3"/>
    <property type="match status" value="1"/>
</dbReference>
<accession>A0A918NGX6</accession>
<evidence type="ECO:0000259" key="17">
    <source>
        <dbReference type="PROSITE" id="PS50885"/>
    </source>
</evidence>
<evidence type="ECO:0000256" key="4">
    <source>
        <dbReference type="ARBA" id="ARBA00022519"/>
    </source>
</evidence>
<dbReference type="InterPro" id="IPR005467">
    <property type="entry name" value="His_kinase_dom"/>
</dbReference>
<dbReference type="InterPro" id="IPR036890">
    <property type="entry name" value="HATPase_C_sf"/>
</dbReference>
<dbReference type="SUPFAM" id="SSF158472">
    <property type="entry name" value="HAMP domain-like"/>
    <property type="match status" value="1"/>
</dbReference>
<keyword evidence="10 14" id="KW-0067">ATP-binding</keyword>